<dbReference type="Gene3D" id="3.40.50.720">
    <property type="entry name" value="NAD(P)-binding Rossmann-like Domain"/>
    <property type="match status" value="1"/>
</dbReference>
<reference evidence="3 4" key="1">
    <citation type="submission" date="2019-09" db="EMBL/GenBank/DDBJ databases">
        <authorList>
            <person name="Cao W.R."/>
        </authorList>
    </citation>
    <scope>NUCLEOTIDE SEQUENCE [LARGE SCALE GENOMIC DNA]</scope>
    <source>
        <strain evidence="4">a4</strain>
    </source>
</reference>
<dbReference type="GO" id="GO:0016491">
    <property type="term" value="F:oxidoreductase activity"/>
    <property type="evidence" value="ECO:0007669"/>
    <property type="project" value="UniProtKB-KW"/>
</dbReference>
<sequence>MKTNKIIMITGANTGIGKDTARQLALIKDTEKIYLACRNKAKAEAAKISLEKLTGRFIFEILIMDVSNPDSVKKAVSQLNEPIDALIMNAGGIGGKTPEKLTKEGVTTITASNLLGHVVLLDELLKENKLKNIALYASSEAARGIKQTGMKRPNLTTSSVDEFIKVFDGSYFGNNFDAMQVYGVIKYGGTLWMSAMARKYPEIKFISMSPGGTRGTDGMNDLPFVKRILFKYIGMPIFMPLLGLSHSLEKGAKRFVDGINNENLKNGVFYASKENVLTGSVVDQSEIFPDLTNITYQNNAYKAIHSFIN</sequence>
<dbReference type="Proteomes" id="UP000467305">
    <property type="component" value="Unassembled WGS sequence"/>
</dbReference>
<keyword evidence="2" id="KW-0560">Oxidoreductase</keyword>
<evidence type="ECO:0000256" key="1">
    <source>
        <dbReference type="ARBA" id="ARBA00006484"/>
    </source>
</evidence>
<name>A0A7J5ASA2_9FLAO</name>
<dbReference type="EMBL" id="WAAU01000008">
    <property type="protein sequence ID" value="KAB1159823.1"/>
    <property type="molecule type" value="Genomic_DNA"/>
</dbReference>
<dbReference type="OrthoDB" id="9808814at2"/>
<proteinExistence type="inferred from homology"/>
<dbReference type="PANTHER" id="PTHR24320">
    <property type="entry name" value="RETINOL DEHYDROGENASE"/>
    <property type="match status" value="1"/>
</dbReference>
<dbReference type="InterPro" id="IPR002347">
    <property type="entry name" value="SDR_fam"/>
</dbReference>
<organism evidence="3 4">
    <name type="scientific">Tenacibaculum aiptasiae</name>
    <dbReference type="NCBI Taxonomy" id="426481"/>
    <lineage>
        <taxon>Bacteria</taxon>
        <taxon>Pseudomonadati</taxon>
        <taxon>Bacteroidota</taxon>
        <taxon>Flavobacteriia</taxon>
        <taxon>Flavobacteriales</taxon>
        <taxon>Flavobacteriaceae</taxon>
        <taxon>Tenacibaculum</taxon>
    </lineage>
</organism>
<dbReference type="AlphaFoldDB" id="A0A7J5ASA2"/>
<gene>
    <name evidence="3" type="ORF">F7018_05795</name>
</gene>
<comment type="caution">
    <text evidence="3">The sequence shown here is derived from an EMBL/GenBank/DDBJ whole genome shotgun (WGS) entry which is preliminary data.</text>
</comment>
<dbReference type="Pfam" id="PF00106">
    <property type="entry name" value="adh_short"/>
    <property type="match status" value="1"/>
</dbReference>
<dbReference type="RefSeq" id="WP_150899068.1">
    <property type="nucleotide sequence ID" value="NZ_WAAU01000008.1"/>
</dbReference>
<protein>
    <submittedName>
        <fullName evidence="3">SDR family NAD(P)-dependent oxidoreductase</fullName>
    </submittedName>
</protein>
<dbReference type="PANTHER" id="PTHR24320:SF148">
    <property type="entry name" value="NAD(P)-BINDING ROSSMANN-FOLD SUPERFAMILY PROTEIN"/>
    <property type="match status" value="1"/>
</dbReference>
<dbReference type="SUPFAM" id="SSF51735">
    <property type="entry name" value="NAD(P)-binding Rossmann-fold domains"/>
    <property type="match status" value="1"/>
</dbReference>
<accession>A0A7J5ASA2</accession>
<dbReference type="InterPro" id="IPR036291">
    <property type="entry name" value="NAD(P)-bd_dom_sf"/>
</dbReference>
<comment type="similarity">
    <text evidence="1">Belongs to the short-chain dehydrogenases/reductases (SDR) family.</text>
</comment>
<evidence type="ECO:0000256" key="2">
    <source>
        <dbReference type="ARBA" id="ARBA00023002"/>
    </source>
</evidence>
<evidence type="ECO:0000313" key="4">
    <source>
        <dbReference type="Proteomes" id="UP000467305"/>
    </source>
</evidence>
<evidence type="ECO:0000313" key="3">
    <source>
        <dbReference type="EMBL" id="KAB1159823.1"/>
    </source>
</evidence>
<keyword evidence="4" id="KW-1185">Reference proteome</keyword>